<dbReference type="Proteomes" id="UP000653454">
    <property type="component" value="Unassembled WGS sequence"/>
</dbReference>
<sequence>ASGGSVVAGGQECSQPGVRPAAHEAQPEGRAEAGAHLLLQDRVLLPAAQAQPRQEV</sequence>
<evidence type="ECO:0000313" key="2">
    <source>
        <dbReference type="EMBL" id="CAG9138341.1"/>
    </source>
</evidence>
<proteinExistence type="predicted"/>
<feature type="non-terminal residue" evidence="2">
    <location>
        <position position="56"/>
    </location>
</feature>
<accession>A0A8S4GER3</accession>
<evidence type="ECO:0000256" key="1">
    <source>
        <dbReference type="SAM" id="MobiDB-lite"/>
    </source>
</evidence>
<keyword evidence="3" id="KW-1185">Reference proteome</keyword>
<evidence type="ECO:0000313" key="3">
    <source>
        <dbReference type="Proteomes" id="UP000653454"/>
    </source>
</evidence>
<organism evidence="2 3">
    <name type="scientific">Plutella xylostella</name>
    <name type="common">Diamondback moth</name>
    <name type="synonym">Plutella maculipennis</name>
    <dbReference type="NCBI Taxonomy" id="51655"/>
    <lineage>
        <taxon>Eukaryota</taxon>
        <taxon>Metazoa</taxon>
        <taxon>Ecdysozoa</taxon>
        <taxon>Arthropoda</taxon>
        <taxon>Hexapoda</taxon>
        <taxon>Insecta</taxon>
        <taxon>Pterygota</taxon>
        <taxon>Neoptera</taxon>
        <taxon>Endopterygota</taxon>
        <taxon>Lepidoptera</taxon>
        <taxon>Glossata</taxon>
        <taxon>Ditrysia</taxon>
        <taxon>Yponomeutoidea</taxon>
        <taxon>Plutellidae</taxon>
        <taxon>Plutella</taxon>
    </lineage>
</organism>
<feature type="non-terminal residue" evidence="2">
    <location>
        <position position="1"/>
    </location>
</feature>
<comment type="caution">
    <text evidence="2">The sequence shown here is derived from an EMBL/GenBank/DDBJ whole genome shotgun (WGS) entry which is preliminary data.</text>
</comment>
<dbReference type="EMBL" id="CAJHNJ030000593">
    <property type="protein sequence ID" value="CAG9138341.1"/>
    <property type="molecule type" value="Genomic_DNA"/>
</dbReference>
<feature type="region of interest" description="Disordered" evidence="1">
    <location>
        <begin position="1"/>
        <end position="34"/>
    </location>
</feature>
<dbReference type="AlphaFoldDB" id="A0A8S4GER3"/>
<gene>
    <name evidence="2" type="ORF">PLXY2_LOCUS16595</name>
</gene>
<name>A0A8S4GER3_PLUXY</name>
<reference evidence="2" key="1">
    <citation type="submission" date="2020-11" db="EMBL/GenBank/DDBJ databases">
        <authorList>
            <person name="Whiteford S."/>
        </authorList>
    </citation>
    <scope>NUCLEOTIDE SEQUENCE</scope>
</reference>
<protein>
    <submittedName>
        <fullName evidence="2">(diamondback moth) hypothetical protein</fullName>
    </submittedName>
</protein>
<feature type="compositionally biased region" description="Basic and acidic residues" evidence="1">
    <location>
        <begin position="21"/>
        <end position="33"/>
    </location>
</feature>